<protein>
    <submittedName>
        <fullName evidence="6">Putative Rieske [2Fe-2S] domain protein</fullName>
    </submittedName>
</protein>
<dbReference type="GO" id="GO:0046872">
    <property type="term" value="F:metal ion binding"/>
    <property type="evidence" value="ECO:0007669"/>
    <property type="project" value="UniProtKB-KW"/>
</dbReference>
<evidence type="ECO:0000259" key="5">
    <source>
        <dbReference type="PROSITE" id="PS51296"/>
    </source>
</evidence>
<keyword evidence="7" id="KW-1185">Reference proteome</keyword>
<dbReference type="Pfam" id="PF00355">
    <property type="entry name" value="Rieske"/>
    <property type="match status" value="1"/>
</dbReference>
<keyword evidence="4" id="KW-0411">Iron-sulfur</keyword>
<evidence type="ECO:0000256" key="3">
    <source>
        <dbReference type="ARBA" id="ARBA00023004"/>
    </source>
</evidence>
<dbReference type="KEGG" id="ndv:NDEV_0450"/>
<dbReference type="InterPro" id="IPR036922">
    <property type="entry name" value="Rieske_2Fe-2S_sf"/>
</dbReference>
<evidence type="ECO:0000256" key="4">
    <source>
        <dbReference type="ARBA" id="ARBA00023014"/>
    </source>
</evidence>
<dbReference type="Proteomes" id="UP000196239">
    <property type="component" value="Chromosome 1"/>
</dbReference>
<sequence>MISLSNWINVCKSSQLKKGEMIDFDYEDKKILLANLDGKVYASDRICTHADADLVNGILTEEGVTCPLHLSTFNLKTGVPENLPAEIPLKIYNVKIEQNEIYIEVN</sequence>
<organism evidence="6 7">
    <name type="scientific">Nitrosotalea devaniterrae</name>
    <dbReference type="NCBI Taxonomy" id="1078905"/>
    <lineage>
        <taxon>Archaea</taxon>
        <taxon>Nitrososphaerota</taxon>
        <taxon>Nitrososphaeria</taxon>
        <taxon>Nitrosotaleales</taxon>
        <taxon>Nitrosotaleaceae</taxon>
        <taxon>Nitrosotalea</taxon>
    </lineage>
</organism>
<dbReference type="AlphaFoldDB" id="A0A128A1H7"/>
<keyword evidence="1" id="KW-0001">2Fe-2S</keyword>
<dbReference type="Gene3D" id="2.102.10.10">
    <property type="entry name" value="Rieske [2Fe-2S] iron-sulphur domain"/>
    <property type="match status" value="1"/>
</dbReference>
<feature type="domain" description="Rieske" evidence="5">
    <location>
        <begin position="8"/>
        <end position="103"/>
    </location>
</feature>
<evidence type="ECO:0000256" key="2">
    <source>
        <dbReference type="ARBA" id="ARBA00022723"/>
    </source>
</evidence>
<evidence type="ECO:0000313" key="7">
    <source>
        <dbReference type="Proteomes" id="UP000196239"/>
    </source>
</evidence>
<dbReference type="PROSITE" id="PS51296">
    <property type="entry name" value="RIESKE"/>
    <property type="match status" value="1"/>
</dbReference>
<keyword evidence="2" id="KW-0479">Metal-binding</keyword>
<dbReference type="GO" id="GO:0051537">
    <property type="term" value="F:2 iron, 2 sulfur cluster binding"/>
    <property type="evidence" value="ECO:0007669"/>
    <property type="project" value="UniProtKB-KW"/>
</dbReference>
<dbReference type="PANTHER" id="PTHR21496:SF23">
    <property type="entry name" value="3-PHENYLPROPIONATE_CINNAMIC ACID DIOXYGENASE FERREDOXIN SUBUNIT"/>
    <property type="match status" value="1"/>
</dbReference>
<keyword evidence="3" id="KW-0408">Iron</keyword>
<dbReference type="CDD" id="cd03528">
    <property type="entry name" value="Rieske_RO_ferredoxin"/>
    <property type="match status" value="1"/>
</dbReference>
<evidence type="ECO:0000313" key="6">
    <source>
        <dbReference type="EMBL" id="CUR51215.1"/>
    </source>
</evidence>
<dbReference type="EMBL" id="LN890280">
    <property type="protein sequence ID" value="CUR51215.1"/>
    <property type="molecule type" value="Genomic_DNA"/>
</dbReference>
<name>A0A128A1H7_9ARCH</name>
<accession>A0A128A1H7</accession>
<evidence type="ECO:0000256" key="1">
    <source>
        <dbReference type="ARBA" id="ARBA00022714"/>
    </source>
</evidence>
<reference evidence="7" key="1">
    <citation type="submission" date="2015-10" db="EMBL/GenBank/DDBJ databases">
        <authorList>
            <person name="Lehtovirta-Morley L.E."/>
            <person name="Vieille C."/>
        </authorList>
    </citation>
    <scope>NUCLEOTIDE SEQUENCE [LARGE SCALE GENOMIC DNA]</scope>
</reference>
<dbReference type="PANTHER" id="PTHR21496">
    <property type="entry name" value="FERREDOXIN-RELATED"/>
    <property type="match status" value="1"/>
</dbReference>
<dbReference type="SUPFAM" id="SSF50022">
    <property type="entry name" value="ISP domain"/>
    <property type="match status" value="1"/>
</dbReference>
<proteinExistence type="predicted"/>
<dbReference type="InterPro" id="IPR017941">
    <property type="entry name" value="Rieske_2Fe-2S"/>
</dbReference>
<gene>
    <name evidence="6" type="ORF">NDEV_0450</name>
</gene>